<dbReference type="EMBL" id="KZ301994">
    <property type="protein sequence ID" value="PFH50944.1"/>
    <property type="molecule type" value="Genomic_DNA"/>
</dbReference>
<dbReference type="STRING" id="703135.A0A2A9NNP7"/>
<reference evidence="2 3" key="1">
    <citation type="submission" date="2014-02" db="EMBL/GenBank/DDBJ databases">
        <title>Transposable element dynamics among asymbiotic and ectomycorrhizal Amanita fungi.</title>
        <authorList>
            <consortium name="DOE Joint Genome Institute"/>
            <person name="Hess J."/>
            <person name="Skrede I."/>
            <person name="Wolfe B."/>
            <person name="LaButti K."/>
            <person name="Ohm R.A."/>
            <person name="Grigoriev I.V."/>
            <person name="Pringle A."/>
        </authorList>
    </citation>
    <scope>NUCLEOTIDE SEQUENCE [LARGE SCALE GENOMIC DNA]</scope>
    <source>
        <strain evidence="2 3">SKay4041</strain>
    </source>
</reference>
<evidence type="ECO:0000313" key="2">
    <source>
        <dbReference type="EMBL" id="PFH50944.1"/>
    </source>
</evidence>
<name>A0A2A9NNP7_9AGAR</name>
<dbReference type="Proteomes" id="UP000242287">
    <property type="component" value="Unassembled WGS sequence"/>
</dbReference>
<feature type="compositionally biased region" description="Low complexity" evidence="1">
    <location>
        <begin position="293"/>
        <end position="304"/>
    </location>
</feature>
<accession>A0A2A9NNP7</accession>
<feature type="compositionally biased region" description="Polar residues" evidence="1">
    <location>
        <begin position="88"/>
        <end position="98"/>
    </location>
</feature>
<protein>
    <submittedName>
        <fullName evidence="2">Uncharacterized protein</fullName>
    </submittedName>
</protein>
<organism evidence="2 3">
    <name type="scientific">Amanita thiersii Skay4041</name>
    <dbReference type="NCBI Taxonomy" id="703135"/>
    <lineage>
        <taxon>Eukaryota</taxon>
        <taxon>Fungi</taxon>
        <taxon>Dikarya</taxon>
        <taxon>Basidiomycota</taxon>
        <taxon>Agaricomycotina</taxon>
        <taxon>Agaricomycetes</taxon>
        <taxon>Agaricomycetidae</taxon>
        <taxon>Agaricales</taxon>
        <taxon>Pluteineae</taxon>
        <taxon>Amanitaceae</taxon>
        <taxon>Amanita</taxon>
    </lineage>
</organism>
<keyword evidence="3" id="KW-1185">Reference proteome</keyword>
<gene>
    <name evidence="2" type="ORF">AMATHDRAFT_75252</name>
</gene>
<proteinExistence type="predicted"/>
<feature type="compositionally biased region" description="Polar residues" evidence="1">
    <location>
        <begin position="195"/>
        <end position="206"/>
    </location>
</feature>
<feature type="region of interest" description="Disordered" evidence="1">
    <location>
        <begin position="77"/>
        <end position="218"/>
    </location>
</feature>
<feature type="compositionally biased region" description="Polar residues" evidence="1">
    <location>
        <begin position="139"/>
        <end position="151"/>
    </location>
</feature>
<evidence type="ECO:0000256" key="1">
    <source>
        <dbReference type="SAM" id="MobiDB-lite"/>
    </source>
</evidence>
<dbReference type="OrthoDB" id="60033at2759"/>
<feature type="compositionally biased region" description="Polar residues" evidence="1">
    <location>
        <begin position="114"/>
        <end position="125"/>
    </location>
</feature>
<sequence length="313" mass="31897">MRDENRRMWDQLNAERRRVEKLTGVVGRLWEVVGKGLPGSLPPFPPDILEHENPNIYITSPTSSAPSRYPPPLSISNLTAGPSLHMHSVNSPNSSPTGTDFPPHMHHTHHTHPNISRQHSVQHISFSRPGAGGGPDAMSTASTSLQASPRSMSIDLFDEGSGCSGGAGAGDPSPSGRGSTKRQRTDDGTPGPGLNGSTDSLSPMSAVSSPGTGTGGLSLGGSGGLVGVTVGVGANGKRSSRARSDSAPLGYGFGLASWQGGQGSLSGIVGRPRSGSGLAGPRGVPNIGTMTRGSTSGLPLLSVPPTLPSDSTR</sequence>
<dbReference type="AlphaFoldDB" id="A0A2A9NNP7"/>
<evidence type="ECO:0000313" key="3">
    <source>
        <dbReference type="Proteomes" id="UP000242287"/>
    </source>
</evidence>
<feature type="region of interest" description="Disordered" evidence="1">
    <location>
        <begin position="266"/>
        <end position="313"/>
    </location>
</feature>